<sequence>MSSALVTAPGVPIPGKKLLSVRPDEHSTDVLNPFNPIIILLTTWLAQAAPGGLKEAIDSAKKKLPGVMDKVPIRNEGDFLKFANDLLTWVPHENFEARNVYDVLGLFYLILDQPPLIDLQTAVRPDQLGQDLTWLSSWLVVYAQLVGLHMDTPASLTPQSLKTFADSPPYNFGEALVPDRSFRTFNEFFSRRLKPGMRPIAAPLDDTVIVYPADCTYTNEIGNPNAFPVQAGGVVDVKGVKWSIGGLLRGSRYAGAFDGGVWMHALINTFNYHRQHAPVGGTVLEATNIQGAVYTEADAKGGQELEIIDPPGFQFLQTRGLVVIDNPVVGLVAVLPIGMAQVSAVRLSVRKGDVLCKGDEISSFAFGGSDIVCVFQRRAGLSVDDLFPSPEGTYSRYGTMLARARPRGGRKGGADNGGD</sequence>
<dbReference type="OrthoDB" id="5973539at2759"/>
<comment type="caution">
    <text evidence="3">The sequence shown here is derived from an EMBL/GenBank/DDBJ whole genome shotgun (WGS) entry which is preliminary data.</text>
</comment>
<organism evidence="3 4">
    <name type="scientific">Lasiodiplodia theobromae</name>
    <dbReference type="NCBI Taxonomy" id="45133"/>
    <lineage>
        <taxon>Eukaryota</taxon>
        <taxon>Fungi</taxon>
        <taxon>Dikarya</taxon>
        <taxon>Ascomycota</taxon>
        <taxon>Pezizomycotina</taxon>
        <taxon>Dothideomycetes</taxon>
        <taxon>Dothideomycetes incertae sedis</taxon>
        <taxon>Botryosphaeriales</taxon>
        <taxon>Botryosphaeriaceae</taxon>
        <taxon>Lasiodiplodia</taxon>
    </lineage>
</organism>
<evidence type="ECO:0000313" key="4">
    <source>
        <dbReference type="Proteomes" id="UP000325902"/>
    </source>
</evidence>
<protein>
    <submittedName>
        <fullName evidence="3">Phosphatidylserine decarboxylase proenzyme 3</fullName>
    </submittedName>
</protein>
<reference evidence="3 4" key="1">
    <citation type="journal article" date="2019" name="Sci. Rep.">
        <title>A multi-omics analysis of the grapevine pathogen Lasiodiplodia theobromae reveals that temperature affects the expression of virulence- and pathogenicity-related genes.</title>
        <authorList>
            <person name="Felix C."/>
            <person name="Meneses R."/>
            <person name="Goncalves M.F.M."/>
            <person name="Tilleman L."/>
            <person name="Duarte A.S."/>
            <person name="Jorrin-Novo J.V."/>
            <person name="Van de Peer Y."/>
            <person name="Deforce D."/>
            <person name="Van Nieuwerburgh F."/>
            <person name="Esteves A.C."/>
            <person name="Alves A."/>
        </authorList>
    </citation>
    <scope>NUCLEOTIDE SEQUENCE [LARGE SCALE GENOMIC DNA]</scope>
    <source>
        <strain evidence="3 4">LA-SOL3</strain>
    </source>
</reference>
<evidence type="ECO:0000256" key="1">
    <source>
        <dbReference type="ARBA" id="ARBA00022793"/>
    </source>
</evidence>
<name>A0A5N5D0A7_9PEZI</name>
<dbReference type="PANTHER" id="PTHR10067">
    <property type="entry name" value="PHOSPHATIDYLSERINE DECARBOXYLASE"/>
    <property type="match status" value="1"/>
</dbReference>
<dbReference type="GO" id="GO:0004609">
    <property type="term" value="F:phosphatidylserine decarboxylase activity"/>
    <property type="evidence" value="ECO:0007669"/>
    <property type="project" value="InterPro"/>
</dbReference>
<evidence type="ECO:0000313" key="3">
    <source>
        <dbReference type="EMBL" id="KAB2571007.1"/>
    </source>
</evidence>
<proteinExistence type="predicted"/>
<keyword evidence="4" id="KW-1185">Reference proteome</keyword>
<dbReference type="GO" id="GO:0008654">
    <property type="term" value="P:phospholipid biosynthetic process"/>
    <property type="evidence" value="ECO:0007669"/>
    <property type="project" value="InterPro"/>
</dbReference>
<gene>
    <name evidence="3" type="primary">PSD3</name>
    <name evidence="3" type="ORF">DBV05_g10329</name>
</gene>
<dbReference type="AlphaFoldDB" id="A0A5N5D0A7"/>
<dbReference type="Pfam" id="PF02666">
    <property type="entry name" value="PS_Dcarbxylase"/>
    <property type="match status" value="1"/>
</dbReference>
<keyword evidence="1" id="KW-0210">Decarboxylase</keyword>
<dbReference type="InterPro" id="IPR003817">
    <property type="entry name" value="PS_Dcarbxylase"/>
</dbReference>
<dbReference type="EMBL" id="VCHE01000114">
    <property type="protein sequence ID" value="KAB2571007.1"/>
    <property type="molecule type" value="Genomic_DNA"/>
</dbReference>
<evidence type="ECO:0000256" key="2">
    <source>
        <dbReference type="ARBA" id="ARBA00023239"/>
    </source>
</evidence>
<dbReference type="Proteomes" id="UP000325902">
    <property type="component" value="Unassembled WGS sequence"/>
</dbReference>
<accession>A0A5N5D0A7</accession>
<dbReference type="PANTHER" id="PTHR10067:SF13">
    <property type="entry name" value="PHOSPHATIDYLSERINE DECARBOXYLASE"/>
    <property type="match status" value="1"/>
</dbReference>
<keyword evidence="2" id="KW-0456">Lyase</keyword>